<evidence type="ECO:0000256" key="1">
    <source>
        <dbReference type="ARBA" id="ARBA00011066"/>
    </source>
</evidence>
<evidence type="ECO:0000259" key="4">
    <source>
        <dbReference type="Pfam" id="PF00696"/>
    </source>
</evidence>
<dbReference type="PANTHER" id="PTHR30409">
    <property type="entry name" value="CARBAMATE KINASE"/>
    <property type="match status" value="1"/>
</dbReference>
<gene>
    <name evidence="5" type="ORF">S01H1_38289</name>
</gene>
<name>X0VTN2_9ZZZZ</name>
<dbReference type="GO" id="GO:0008804">
    <property type="term" value="F:carbamate kinase activity"/>
    <property type="evidence" value="ECO:0007669"/>
    <property type="project" value="InterPro"/>
</dbReference>
<dbReference type="PRINTS" id="PR01469">
    <property type="entry name" value="CARBMTKINASE"/>
</dbReference>
<keyword evidence="2" id="KW-0808">Transferase</keyword>
<comment type="similarity">
    <text evidence="1">Belongs to the carbamate kinase family.</text>
</comment>
<reference evidence="5" key="1">
    <citation type="journal article" date="2014" name="Front. Microbiol.">
        <title>High frequency of phylogenetically diverse reductive dehalogenase-homologous genes in deep subseafloor sedimentary metagenomes.</title>
        <authorList>
            <person name="Kawai M."/>
            <person name="Futagami T."/>
            <person name="Toyoda A."/>
            <person name="Takaki Y."/>
            <person name="Nishi S."/>
            <person name="Hori S."/>
            <person name="Arai W."/>
            <person name="Tsubouchi T."/>
            <person name="Morono Y."/>
            <person name="Uchiyama I."/>
            <person name="Ito T."/>
            <person name="Fujiyama A."/>
            <person name="Inagaki F."/>
            <person name="Takami H."/>
        </authorList>
    </citation>
    <scope>NUCLEOTIDE SEQUENCE</scope>
    <source>
        <strain evidence="5">Expedition CK06-06</strain>
    </source>
</reference>
<sequence length="200" mass="21655">DRDDPDFVDPHKPVGPFYTEDEAKKIGEENGWTVKHVRPSGDRQWRRVVPSPIPLGIVEGKAIKKMVDAGMIVIASGGGGIPVIKNDDGWLEGVDAVIDKDRAGSVLAKEVDADIFLVLTDVDCAKLDYGKPDERPIKRMTPAEAWKYSEEGHFLPGSMGPKVEACTRFVEDGGERSIITSLAKAVDALKGEAGTTISQN</sequence>
<dbReference type="InterPro" id="IPR001048">
    <property type="entry name" value="Asp/Glu/Uridylate_kinase"/>
</dbReference>
<organism evidence="5">
    <name type="scientific">marine sediment metagenome</name>
    <dbReference type="NCBI Taxonomy" id="412755"/>
    <lineage>
        <taxon>unclassified sequences</taxon>
        <taxon>metagenomes</taxon>
        <taxon>ecological metagenomes</taxon>
    </lineage>
</organism>
<protein>
    <recommendedName>
        <fullName evidence="4">Aspartate/glutamate/uridylate kinase domain-containing protein</fullName>
    </recommendedName>
</protein>
<dbReference type="InterPro" id="IPR003964">
    <property type="entry name" value="Carb_kinase"/>
</dbReference>
<dbReference type="EMBL" id="BARS01024098">
    <property type="protein sequence ID" value="GAG03901.1"/>
    <property type="molecule type" value="Genomic_DNA"/>
</dbReference>
<dbReference type="PANTHER" id="PTHR30409:SF1">
    <property type="entry name" value="CARBAMATE KINASE-RELATED"/>
    <property type="match status" value="1"/>
</dbReference>
<proteinExistence type="inferred from homology"/>
<comment type="caution">
    <text evidence="5">The sequence shown here is derived from an EMBL/GenBank/DDBJ whole genome shotgun (WGS) entry which is preliminary data.</text>
</comment>
<accession>X0VTN2</accession>
<keyword evidence="3" id="KW-0418">Kinase</keyword>
<dbReference type="InterPro" id="IPR036393">
    <property type="entry name" value="AceGlu_kinase-like_sf"/>
</dbReference>
<dbReference type="AlphaFoldDB" id="X0VTN2"/>
<dbReference type="SUPFAM" id="SSF53633">
    <property type="entry name" value="Carbamate kinase-like"/>
    <property type="match status" value="1"/>
</dbReference>
<dbReference type="GO" id="GO:0019546">
    <property type="term" value="P:L-arginine deiminase pathway"/>
    <property type="evidence" value="ECO:0007669"/>
    <property type="project" value="TreeGrafter"/>
</dbReference>
<feature type="domain" description="Aspartate/glutamate/uridylate kinase" evidence="4">
    <location>
        <begin position="44"/>
        <end position="181"/>
    </location>
</feature>
<dbReference type="Pfam" id="PF00696">
    <property type="entry name" value="AA_kinase"/>
    <property type="match status" value="1"/>
</dbReference>
<evidence type="ECO:0000256" key="3">
    <source>
        <dbReference type="ARBA" id="ARBA00022777"/>
    </source>
</evidence>
<feature type="non-terminal residue" evidence="5">
    <location>
        <position position="1"/>
    </location>
</feature>
<evidence type="ECO:0000313" key="5">
    <source>
        <dbReference type="EMBL" id="GAG03901.1"/>
    </source>
</evidence>
<evidence type="ECO:0000256" key="2">
    <source>
        <dbReference type="ARBA" id="ARBA00022679"/>
    </source>
</evidence>
<dbReference type="GO" id="GO:0005829">
    <property type="term" value="C:cytosol"/>
    <property type="evidence" value="ECO:0007669"/>
    <property type="project" value="TreeGrafter"/>
</dbReference>
<dbReference type="Gene3D" id="3.40.1160.10">
    <property type="entry name" value="Acetylglutamate kinase-like"/>
    <property type="match status" value="1"/>
</dbReference>